<dbReference type="RefSeq" id="WP_096409289.1">
    <property type="nucleotide sequence ID" value="NZ_AP017372.2"/>
</dbReference>
<dbReference type="PANTHER" id="PTHR35004:SF7">
    <property type="entry name" value="INTEGRASE PROTEIN"/>
    <property type="match status" value="1"/>
</dbReference>
<comment type="similarity">
    <text evidence="1">Belongs to the transposase IS21/IS408/IS1162 family.</text>
</comment>
<dbReference type="InterPro" id="IPR012337">
    <property type="entry name" value="RNaseH-like_sf"/>
</dbReference>
<feature type="compositionally biased region" description="Basic and acidic residues" evidence="2">
    <location>
        <begin position="495"/>
        <end position="505"/>
    </location>
</feature>
<dbReference type="Pfam" id="PF22483">
    <property type="entry name" value="Mu-transpos_C_2"/>
    <property type="match status" value="1"/>
</dbReference>
<dbReference type="PANTHER" id="PTHR35004">
    <property type="entry name" value="TRANSPOSASE RV3428C-RELATED"/>
    <property type="match status" value="1"/>
</dbReference>
<sequence length="505" mass="57886">MAISKELEAQIMRYHYAEHWRVGTISRQLNVHTDVVHRVLAKAGIPSAQRTRRESIIDPYVPWIEQTLADYPKIPASRLYEMARERGYSGGPDHFRHLISQYRPKPVAEAYMRLRTLPGEQAQVDWGHFGKLPIGRAKRPLMAFVMVLSYSRWIFLRFYLGSSTANFLRGHVAAFEAWQGVCRCLLYDNLKSAVLERYAEQIRFNPQLLDLSAHYGFEPRPVAVARGNEKGRVERAIRYVRSSFWPGRQFNCLDDLNEQAQHWCVSIAAERRCDQEQKSSVRQAFAEEQPYLRALPSEPFPCYENVPVKVGKTPYVRFDLNDYSVPHEYVRKTLSVSATLERIQVLDGENVIASHPRSYDRHAQIEDPRHIDKLAQEKQAARLHRGTDRLSSSVPRAKEFLSQAATRTNSLGSVTAALLRLLDHYGASELDAAIEHALERGVPHPHALSQILEQRRDQTPGPPSLPLRLPEQLRQREPSIRLRGLDGYDALTPNYEKDDNGPENT</sequence>
<accession>A0A0X8X9E7</accession>
<dbReference type="InterPro" id="IPR036397">
    <property type="entry name" value="RNaseH_sf"/>
</dbReference>
<evidence type="ECO:0000313" key="4">
    <source>
        <dbReference type="EMBL" id="BAU57936.1"/>
    </source>
</evidence>
<name>A0A0X8X9E7_HALHR</name>
<evidence type="ECO:0000259" key="3">
    <source>
        <dbReference type="PROSITE" id="PS50994"/>
    </source>
</evidence>
<dbReference type="NCBIfam" id="NF033546">
    <property type="entry name" value="transpos_IS21"/>
    <property type="match status" value="1"/>
</dbReference>
<evidence type="ECO:0000256" key="2">
    <source>
        <dbReference type="SAM" id="MobiDB-lite"/>
    </source>
</evidence>
<dbReference type="Gene3D" id="3.30.420.10">
    <property type="entry name" value="Ribonuclease H-like superfamily/Ribonuclease H"/>
    <property type="match status" value="1"/>
</dbReference>
<evidence type="ECO:0000256" key="1">
    <source>
        <dbReference type="ARBA" id="ARBA00009277"/>
    </source>
</evidence>
<organism evidence="4 5">
    <name type="scientific">Halorhodospira halochloris</name>
    <name type="common">Ectothiorhodospira halochloris</name>
    <dbReference type="NCBI Taxonomy" id="1052"/>
    <lineage>
        <taxon>Bacteria</taxon>
        <taxon>Pseudomonadati</taxon>
        <taxon>Pseudomonadota</taxon>
        <taxon>Gammaproteobacteria</taxon>
        <taxon>Chromatiales</taxon>
        <taxon>Ectothiorhodospiraceae</taxon>
        <taxon>Halorhodospira</taxon>
    </lineage>
</organism>
<feature type="region of interest" description="Disordered" evidence="2">
    <location>
        <begin position="454"/>
        <end position="505"/>
    </location>
</feature>
<dbReference type="InterPro" id="IPR054353">
    <property type="entry name" value="IstA-like_C"/>
</dbReference>
<feature type="compositionally biased region" description="Basic and acidic residues" evidence="2">
    <location>
        <begin position="471"/>
        <end position="486"/>
    </location>
</feature>
<dbReference type="AlphaFoldDB" id="A0A0X8X9E7"/>
<protein>
    <submittedName>
        <fullName evidence="4">Mobile element protein</fullName>
    </submittedName>
</protein>
<feature type="domain" description="Integrase catalytic" evidence="3">
    <location>
        <begin position="114"/>
        <end position="298"/>
    </location>
</feature>
<gene>
    <name evidence="4" type="ORF">HH1059_12370</name>
</gene>
<dbReference type="GO" id="GO:0015074">
    <property type="term" value="P:DNA integration"/>
    <property type="evidence" value="ECO:0007669"/>
    <property type="project" value="InterPro"/>
</dbReference>
<reference evidence="4" key="1">
    <citation type="submission" date="2016-02" db="EMBL/GenBank/DDBJ databases">
        <title>Halorhodospira halochloris DSM-1059 complete genome, version 2.</title>
        <authorList>
            <person name="Tsukatani Y."/>
        </authorList>
    </citation>
    <scope>NUCLEOTIDE SEQUENCE</scope>
    <source>
        <strain evidence="4">DSM 1059</strain>
    </source>
</reference>
<dbReference type="EMBL" id="AP017372">
    <property type="protein sequence ID" value="BAU57936.1"/>
    <property type="molecule type" value="Genomic_DNA"/>
</dbReference>
<proteinExistence type="inferred from homology"/>
<dbReference type="PROSITE" id="PS50994">
    <property type="entry name" value="INTEGRASE"/>
    <property type="match status" value="1"/>
</dbReference>
<dbReference type="GO" id="GO:0003676">
    <property type="term" value="F:nucleic acid binding"/>
    <property type="evidence" value="ECO:0007669"/>
    <property type="project" value="InterPro"/>
</dbReference>
<dbReference type="InterPro" id="IPR001584">
    <property type="entry name" value="Integrase_cat-core"/>
</dbReference>
<dbReference type="Proteomes" id="UP000218890">
    <property type="component" value="Chromosome"/>
</dbReference>
<dbReference type="KEGG" id="hhk:HH1059_12370"/>
<evidence type="ECO:0000313" key="5">
    <source>
        <dbReference type="Proteomes" id="UP000218890"/>
    </source>
</evidence>
<dbReference type="OrthoDB" id="2065409at2"/>
<dbReference type="SUPFAM" id="SSF53098">
    <property type="entry name" value="Ribonuclease H-like"/>
    <property type="match status" value="1"/>
</dbReference>
<keyword evidence="5" id="KW-1185">Reference proteome</keyword>